<dbReference type="Gene3D" id="3.30.420.10">
    <property type="entry name" value="Ribonuclease H-like superfamily/Ribonuclease H"/>
    <property type="match status" value="1"/>
</dbReference>
<evidence type="ECO:0000256" key="3">
    <source>
        <dbReference type="ARBA" id="ARBA00005300"/>
    </source>
</evidence>
<dbReference type="PANTHER" id="PTHR10642">
    <property type="entry name" value="RIBONUCLEASE H1"/>
    <property type="match status" value="1"/>
</dbReference>
<evidence type="ECO:0000313" key="14">
    <source>
        <dbReference type="Proteomes" id="UP000807716"/>
    </source>
</evidence>
<evidence type="ECO:0000256" key="7">
    <source>
        <dbReference type="ARBA" id="ARBA00022759"/>
    </source>
</evidence>
<comment type="similarity">
    <text evidence="3 10">Belongs to the RNase H family.</text>
</comment>
<keyword evidence="6 10" id="KW-0479">Metal-binding</keyword>
<dbReference type="CDD" id="cd09280">
    <property type="entry name" value="RNase_HI_eukaryote_like"/>
    <property type="match status" value="1"/>
</dbReference>
<comment type="function">
    <text evidence="10">Endonuclease that specifically degrades the RNA of RNA-DNA hybrids.</text>
</comment>
<dbReference type="InterPro" id="IPR012337">
    <property type="entry name" value="RNaseH-like_sf"/>
</dbReference>
<keyword evidence="9 10" id="KW-0460">Magnesium</keyword>
<dbReference type="InterPro" id="IPR036397">
    <property type="entry name" value="RNaseH_sf"/>
</dbReference>
<evidence type="ECO:0000259" key="12">
    <source>
        <dbReference type="PROSITE" id="PS50879"/>
    </source>
</evidence>
<dbReference type="PROSITE" id="PS50879">
    <property type="entry name" value="RNASE_H_1"/>
    <property type="match status" value="1"/>
</dbReference>
<dbReference type="InterPro" id="IPR037056">
    <property type="entry name" value="RNase_H1_N_sf"/>
</dbReference>
<dbReference type="Gene3D" id="3.40.970.10">
    <property type="entry name" value="Ribonuclease H1, N-terminal domain"/>
    <property type="match status" value="1"/>
</dbReference>
<protein>
    <recommendedName>
        <fullName evidence="4 10">Ribonuclease H</fullName>
        <shortName evidence="10">RNase H</shortName>
        <ecNumber evidence="4 10">3.1.26.4</ecNumber>
    </recommendedName>
</protein>
<keyword evidence="14" id="KW-1185">Reference proteome</keyword>
<dbReference type="InterPro" id="IPR002156">
    <property type="entry name" value="RNaseH_domain"/>
</dbReference>
<dbReference type="GO" id="GO:0004523">
    <property type="term" value="F:RNA-DNA hybrid ribonuclease activity"/>
    <property type="evidence" value="ECO:0007669"/>
    <property type="project" value="UniProtKB-UniRule"/>
</dbReference>
<accession>A0A9P6U7M1</accession>
<dbReference type="EMBL" id="JAAAJB010000172">
    <property type="protein sequence ID" value="KAG0262960.1"/>
    <property type="molecule type" value="Genomic_DNA"/>
</dbReference>
<evidence type="ECO:0000256" key="8">
    <source>
        <dbReference type="ARBA" id="ARBA00022801"/>
    </source>
</evidence>
<evidence type="ECO:0000256" key="1">
    <source>
        <dbReference type="ARBA" id="ARBA00000077"/>
    </source>
</evidence>
<gene>
    <name evidence="13" type="ORF">DFQ27_002027</name>
</gene>
<dbReference type="PIRSF" id="PIRSF036852">
    <property type="entry name" value="Ribonuclease_H1_euk"/>
    <property type="match status" value="1"/>
</dbReference>
<reference evidence="13" key="1">
    <citation type="journal article" date="2020" name="Fungal Divers.">
        <title>Resolving the Mortierellaceae phylogeny through synthesis of multi-gene phylogenetics and phylogenomics.</title>
        <authorList>
            <person name="Vandepol N."/>
            <person name="Liber J."/>
            <person name="Desiro A."/>
            <person name="Na H."/>
            <person name="Kennedy M."/>
            <person name="Barry K."/>
            <person name="Grigoriev I.V."/>
            <person name="Miller A.N."/>
            <person name="O'Donnell K."/>
            <person name="Stajich J.E."/>
            <person name="Bonito G."/>
        </authorList>
    </citation>
    <scope>NUCLEOTIDE SEQUENCE</scope>
    <source>
        <strain evidence="13">BC1065</strain>
    </source>
</reference>
<dbReference type="AlphaFoldDB" id="A0A9P6U7M1"/>
<keyword evidence="8 10" id="KW-0378">Hydrolase</keyword>
<proteinExistence type="inferred from homology"/>
<sequence length="278" mass="29631">MPKQTGPSYYAVHVGKTKGIYYTWAECEKQIRGVPAAKFKKFPTLQEAQDFVKNGPAPYPQRGAASSSKARSTSSSSSAASSSASRRTGASKAATAAPSSSSVGTAASSSYTRVGNITVPVSDAIIAYTDGSSRGNGQEGCQAGIGVFFGVNDPRNVSERLPVAPDTNQRAELMAALRAIQVCGNETKPLEIRSDSHYTIQVASTWGPNWVKNGWRKSDGSPVMNRDIIEPLMSTIEKRKGPIKWVYVQAHVGHFGNEMADRLANAGAIMPRSANSEE</sequence>
<dbReference type="GO" id="GO:0000287">
    <property type="term" value="F:magnesium ion binding"/>
    <property type="evidence" value="ECO:0007669"/>
    <property type="project" value="UniProtKB-UniRule"/>
</dbReference>
<evidence type="ECO:0000256" key="6">
    <source>
        <dbReference type="ARBA" id="ARBA00022723"/>
    </source>
</evidence>
<evidence type="ECO:0000256" key="5">
    <source>
        <dbReference type="ARBA" id="ARBA00022722"/>
    </source>
</evidence>
<comment type="catalytic activity">
    <reaction evidence="1 10">
        <text>Endonucleolytic cleavage to 5'-phosphomonoester.</text>
        <dbReference type="EC" id="3.1.26.4"/>
    </reaction>
</comment>
<dbReference type="GO" id="GO:0043137">
    <property type="term" value="P:DNA replication, removal of RNA primer"/>
    <property type="evidence" value="ECO:0007669"/>
    <property type="project" value="TreeGrafter"/>
</dbReference>
<feature type="compositionally biased region" description="Low complexity" evidence="11">
    <location>
        <begin position="62"/>
        <end position="107"/>
    </location>
</feature>
<dbReference type="GO" id="GO:0003676">
    <property type="term" value="F:nucleic acid binding"/>
    <property type="evidence" value="ECO:0007669"/>
    <property type="project" value="UniProtKB-UniRule"/>
</dbReference>
<evidence type="ECO:0000256" key="4">
    <source>
        <dbReference type="ARBA" id="ARBA00012180"/>
    </source>
</evidence>
<dbReference type="Pfam" id="PF01693">
    <property type="entry name" value="Cauli_VI"/>
    <property type="match status" value="1"/>
</dbReference>
<dbReference type="Pfam" id="PF00075">
    <property type="entry name" value="RNase_H"/>
    <property type="match status" value="1"/>
</dbReference>
<keyword evidence="7 10" id="KW-0255">Endonuclease</keyword>
<dbReference type="InterPro" id="IPR009027">
    <property type="entry name" value="Ribosomal_bL9/RNase_H1_N"/>
</dbReference>
<evidence type="ECO:0000256" key="2">
    <source>
        <dbReference type="ARBA" id="ARBA00001946"/>
    </source>
</evidence>
<evidence type="ECO:0000313" key="13">
    <source>
        <dbReference type="EMBL" id="KAG0262960.1"/>
    </source>
</evidence>
<dbReference type="SUPFAM" id="SSF55658">
    <property type="entry name" value="L9 N-domain-like"/>
    <property type="match status" value="1"/>
</dbReference>
<organism evidence="13 14">
    <name type="scientific">Actinomortierella ambigua</name>
    <dbReference type="NCBI Taxonomy" id="1343610"/>
    <lineage>
        <taxon>Eukaryota</taxon>
        <taxon>Fungi</taxon>
        <taxon>Fungi incertae sedis</taxon>
        <taxon>Mucoromycota</taxon>
        <taxon>Mortierellomycotina</taxon>
        <taxon>Mortierellomycetes</taxon>
        <taxon>Mortierellales</taxon>
        <taxon>Mortierellaceae</taxon>
        <taxon>Actinomortierella</taxon>
    </lineage>
</organism>
<dbReference type="PANTHER" id="PTHR10642:SF26">
    <property type="entry name" value="RIBONUCLEASE H1"/>
    <property type="match status" value="1"/>
</dbReference>
<feature type="domain" description="RNase H type-1" evidence="12">
    <location>
        <begin position="121"/>
        <end position="269"/>
    </location>
</feature>
<keyword evidence="5 10" id="KW-0540">Nuclease</keyword>
<dbReference type="InterPro" id="IPR017067">
    <property type="entry name" value="RNase_H1_euk"/>
</dbReference>
<evidence type="ECO:0000256" key="11">
    <source>
        <dbReference type="SAM" id="MobiDB-lite"/>
    </source>
</evidence>
<comment type="cofactor">
    <cofactor evidence="2 10">
        <name>Mg(2+)</name>
        <dbReference type="ChEBI" id="CHEBI:18420"/>
    </cofactor>
</comment>
<feature type="region of interest" description="Disordered" evidence="11">
    <location>
        <begin position="51"/>
        <end position="107"/>
    </location>
</feature>
<dbReference type="OrthoDB" id="128665at2759"/>
<dbReference type="SUPFAM" id="SSF53098">
    <property type="entry name" value="Ribonuclease H-like"/>
    <property type="match status" value="1"/>
</dbReference>
<dbReference type="InterPro" id="IPR011320">
    <property type="entry name" value="RNase_H1_N"/>
</dbReference>
<comment type="caution">
    <text evidence="13">The sequence shown here is derived from an EMBL/GenBank/DDBJ whole genome shotgun (WGS) entry which is preliminary data.</text>
</comment>
<dbReference type="EC" id="3.1.26.4" evidence="4 10"/>
<evidence type="ECO:0000256" key="9">
    <source>
        <dbReference type="ARBA" id="ARBA00022842"/>
    </source>
</evidence>
<dbReference type="Proteomes" id="UP000807716">
    <property type="component" value="Unassembled WGS sequence"/>
</dbReference>
<dbReference type="InterPro" id="IPR050092">
    <property type="entry name" value="RNase_H"/>
</dbReference>
<dbReference type="FunFam" id="3.40.970.10:FF:000001">
    <property type="entry name" value="Ribonuclease H1"/>
    <property type="match status" value="1"/>
</dbReference>
<evidence type="ECO:0000256" key="10">
    <source>
        <dbReference type="PIRNR" id="PIRNR036852"/>
    </source>
</evidence>
<name>A0A9P6U7M1_9FUNG</name>